<dbReference type="PANTHER" id="PTHR42951:SF4">
    <property type="entry name" value="ACYL-COENZYME A THIOESTERASE MBLAC2"/>
    <property type="match status" value="1"/>
</dbReference>
<dbReference type="RefSeq" id="WP_067908696.1">
    <property type="nucleotide sequence ID" value="NZ_KQ954244.1"/>
</dbReference>
<dbReference type="InterPro" id="IPR050855">
    <property type="entry name" value="NDM-1-like"/>
</dbReference>
<reference evidence="4 5" key="1">
    <citation type="submission" date="2015-10" db="EMBL/GenBank/DDBJ databases">
        <title>Draft genome sequence of Novosphingobium fuchskuhlense DSM 25065 isolated from a surface water sample of the southwest basin of Lake Grosse Fuchskuhle.</title>
        <authorList>
            <person name="Ruckert C."/>
            <person name="Winkler A."/>
            <person name="Glaeser J."/>
            <person name="Grossart H.-P."/>
            <person name="Kalinowski J."/>
            <person name="Glaeser S."/>
        </authorList>
    </citation>
    <scope>NUCLEOTIDE SEQUENCE [LARGE SCALE GENOMIC DNA]</scope>
    <source>
        <strain evidence="4 5">FNE08-7</strain>
    </source>
</reference>
<comment type="caution">
    <text evidence="4">The sequence shown here is derived from an EMBL/GenBank/DDBJ whole genome shotgun (WGS) entry which is preliminary data.</text>
</comment>
<feature type="chain" id="PRO_5007174850" description="Metallo-beta-lactamase domain-containing protein" evidence="2">
    <location>
        <begin position="20"/>
        <end position="329"/>
    </location>
</feature>
<proteinExistence type="inferred from homology"/>
<evidence type="ECO:0000313" key="5">
    <source>
        <dbReference type="Proteomes" id="UP000058012"/>
    </source>
</evidence>
<dbReference type="Pfam" id="PF00753">
    <property type="entry name" value="Lactamase_B"/>
    <property type="match status" value="1"/>
</dbReference>
<accession>A0A124JUY5</accession>
<evidence type="ECO:0000313" key="4">
    <source>
        <dbReference type="EMBL" id="KUR71734.1"/>
    </source>
</evidence>
<evidence type="ECO:0000256" key="2">
    <source>
        <dbReference type="SAM" id="SignalP"/>
    </source>
</evidence>
<dbReference type="Proteomes" id="UP000058012">
    <property type="component" value="Unassembled WGS sequence"/>
</dbReference>
<dbReference type="SUPFAM" id="SSF56281">
    <property type="entry name" value="Metallo-hydrolase/oxidoreductase"/>
    <property type="match status" value="1"/>
</dbReference>
<dbReference type="InterPro" id="IPR001279">
    <property type="entry name" value="Metallo-B-lactamas"/>
</dbReference>
<evidence type="ECO:0000259" key="3">
    <source>
        <dbReference type="SMART" id="SM00849"/>
    </source>
</evidence>
<evidence type="ECO:0000256" key="1">
    <source>
        <dbReference type="ARBA" id="ARBA00005250"/>
    </source>
</evidence>
<dbReference type="EMBL" id="LLZS01000006">
    <property type="protein sequence ID" value="KUR71734.1"/>
    <property type="molecule type" value="Genomic_DNA"/>
</dbReference>
<keyword evidence="5" id="KW-1185">Reference proteome</keyword>
<keyword evidence="2" id="KW-0732">Signal</keyword>
<feature type="domain" description="Metallo-beta-lactamase" evidence="3">
    <location>
        <begin position="64"/>
        <end position="243"/>
    </location>
</feature>
<dbReference type="GO" id="GO:0017001">
    <property type="term" value="P:antibiotic catabolic process"/>
    <property type="evidence" value="ECO:0007669"/>
    <property type="project" value="UniProtKB-ARBA"/>
</dbReference>
<dbReference type="SMART" id="SM00849">
    <property type="entry name" value="Lactamase_B"/>
    <property type="match status" value="1"/>
</dbReference>
<name>A0A124JUY5_9SPHN</name>
<dbReference type="Gene3D" id="3.60.15.10">
    <property type="entry name" value="Ribonuclease Z/Hydroxyacylglutathione hydrolase-like"/>
    <property type="match status" value="1"/>
</dbReference>
<dbReference type="STRING" id="1117702.AQZ52_09050"/>
<protein>
    <recommendedName>
        <fullName evidence="3">Metallo-beta-lactamase domain-containing protein</fullName>
    </recommendedName>
</protein>
<sequence length="329" mass="35141">MVSFALAASIFAVSAPAAAQDTAHAVRAMPINDHLVAFYQGRPDEASVPPGPRQWPDLGAIFVGVATYAIHDGDTALVYDTFTDTASAQWVRDWLTKAGVRRFILVTSHWHLDHIGGNAVYADSLRFATEATRIKLAGKRAAIEGGTEEGPPAIRPLLLPNVGIAPDSVVTLTIGTVTAKLHPVAIHSADGLVIELPDDKLLLAGDTLEDTATFVAEPESIPQQYAALGRMRGWGFTRILPNHGNPAVIASGGYGLGLIDATRAYIRALVEHSHDADFQKQPLAGFVGDAVKRGDVSLWWPYRDAHANNLAVVAKAWKDKPVPAFDSAP</sequence>
<gene>
    <name evidence="4" type="ORF">AQZ52_09050</name>
</gene>
<organism evidence="4 5">
    <name type="scientific">Novosphingobium fuchskuhlense</name>
    <dbReference type="NCBI Taxonomy" id="1117702"/>
    <lineage>
        <taxon>Bacteria</taxon>
        <taxon>Pseudomonadati</taxon>
        <taxon>Pseudomonadota</taxon>
        <taxon>Alphaproteobacteria</taxon>
        <taxon>Sphingomonadales</taxon>
        <taxon>Sphingomonadaceae</taxon>
        <taxon>Novosphingobium</taxon>
    </lineage>
</organism>
<dbReference type="PANTHER" id="PTHR42951">
    <property type="entry name" value="METALLO-BETA-LACTAMASE DOMAIN-CONTAINING"/>
    <property type="match status" value="1"/>
</dbReference>
<comment type="similarity">
    <text evidence="1">Belongs to the metallo-beta-lactamase superfamily. Class-B beta-lactamase family.</text>
</comment>
<feature type="signal peptide" evidence="2">
    <location>
        <begin position="1"/>
        <end position="19"/>
    </location>
</feature>
<dbReference type="InterPro" id="IPR036866">
    <property type="entry name" value="RibonucZ/Hydroxyglut_hydro"/>
</dbReference>
<dbReference type="AlphaFoldDB" id="A0A124JUY5"/>